<sequence>MKKYIGLCIVALSVGLTSCGDFLDKLPDNRTEANTTEKIQKLLVAAYPTHDHMAFTEYASDNVDEIISNASYKDRFTEECYGWVDMTETNNQSTRSYWMDLYQCIETANLALEGIESMGGATSQTLREMQAEALLCRAYAHFMLVNLFAPHYDANNANAMGISYVTASETQLNPQYQRETVLENYKHIADDLEKALPNVGDSYYQVPKYHFNKNAAYAFASRFYLYYEKYDKVIECADKVLGTNPVTMLRDWDVLNTMPDGSASQQDPTANHVIAPTLNCNLLLLTSFSNQPLYFGGWSTGKGYTHNAYLATNETIGALAKYWGGSYSSFAMAPKRYTSRNYWSQWRLPYLFEVTNQAAGTGYRHTVYNAFTGDEVLLNRAEAYIMQKNFTKAGEDLTIWMRNVAKAAYRGLVVNEERVNKFMNALSYAYDDKNGTPKASLTSSLKKHLNPKFTIDAEGSSQENMIQLVLACRRYDTLHEGKRWFDIKRWGIEIPRRTINSAGNPEEITDWLTVDDPRRAIQIPQEVVSAGYEPNPRDEVAPSQELIDNCIREY</sequence>
<dbReference type="EMBL" id="FNRF01000002">
    <property type="protein sequence ID" value="SEA33307.1"/>
    <property type="molecule type" value="Genomic_DNA"/>
</dbReference>
<accession>A0A1H4ABM4</accession>
<dbReference type="Gene3D" id="1.25.40.390">
    <property type="match status" value="1"/>
</dbReference>
<protein>
    <submittedName>
        <fullName evidence="2">SusD family protein</fullName>
    </submittedName>
</protein>
<gene>
    <name evidence="2" type="ORF">SAMN05216462_1144</name>
</gene>
<dbReference type="InterPro" id="IPR011990">
    <property type="entry name" value="TPR-like_helical_dom_sf"/>
</dbReference>
<name>A0A1H4ABM4_XYLRU</name>
<reference evidence="2 3" key="1">
    <citation type="submission" date="2016-10" db="EMBL/GenBank/DDBJ databases">
        <authorList>
            <person name="de Groot N.N."/>
        </authorList>
    </citation>
    <scope>NUCLEOTIDE SEQUENCE [LARGE SCALE GENOMIC DNA]</scope>
    <source>
        <strain evidence="2 3">D31d</strain>
    </source>
</reference>
<evidence type="ECO:0000313" key="2">
    <source>
        <dbReference type="EMBL" id="SEA33307.1"/>
    </source>
</evidence>
<evidence type="ECO:0000313" key="3">
    <source>
        <dbReference type="Proteomes" id="UP000182257"/>
    </source>
</evidence>
<dbReference type="PROSITE" id="PS51257">
    <property type="entry name" value="PROKAR_LIPOPROTEIN"/>
    <property type="match status" value="1"/>
</dbReference>
<dbReference type="Pfam" id="PF14322">
    <property type="entry name" value="SusD-like_3"/>
    <property type="match status" value="1"/>
</dbReference>
<feature type="domain" description="SusD-like N-terminal" evidence="1">
    <location>
        <begin position="21"/>
        <end position="225"/>
    </location>
</feature>
<evidence type="ECO:0000259" key="1">
    <source>
        <dbReference type="Pfam" id="PF14322"/>
    </source>
</evidence>
<dbReference type="RefSeq" id="WP_074760624.1">
    <property type="nucleotide sequence ID" value="NZ_FNRF01000002.1"/>
</dbReference>
<dbReference type="AlphaFoldDB" id="A0A1H4ABM4"/>
<dbReference type="Proteomes" id="UP000182257">
    <property type="component" value="Unassembled WGS sequence"/>
</dbReference>
<organism evidence="2 3">
    <name type="scientific">Xylanibacter ruminicola</name>
    <name type="common">Prevotella ruminicola</name>
    <dbReference type="NCBI Taxonomy" id="839"/>
    <lineage>
        <taxon>Bacteria</taxon>
        <taxon>Pseudomonadati</taxon>
        <taxon>Bacteroidota</taxon>
        <taxon>Bacteroidia</taxon>
        <taxon>Bacteroidales</taxon>
        <taxon>Prevotellaceae</taxon>
        <taxon>Xylanibacter</taxon>
    </lineage>
</organism>
<dbReference type="GO" id="GO:0009279">
    <property type="term" value="C:cell outer membrane"/>
    <property type="evidence" value="ECO:0007669"/>
    <property type="project" value="UniProtKB-SubCell"/>
</dbReference>
<dbReference type="OrthoDB" id="1147023at2"/>
<dbReference type="SUPFAM" id="SSF48452">
    <property type="entry name" value="TPR-like"/>
    <property type="match status" value="1"/>
</dbReference>
<dbReference type="InterPro" id="IPR033985">
    <property type="entry name" value="SusD-like_N"/>
</dbReference>
<proteinExistence type="predicted"/>